<gene>
    <name evidence="1" type="ordered locus">ROP_70380</name>
</gene>
<dbReference type="Proteomes" id="UP000002212">
    <property type="component" value="Chromosome"/>
</dbReference>
<sequence length="258" mass="28089">MVVFHPDRLECTVTSTLSAPATALDVSCTRLRALNAEYPRMYAVATMADEGKRRWWSLADDLDGDRVPRMWARSLEDVPDSDVAAMQVATALIHAVVGRVTALVVLEGRAWDPGLENLWIHMDSDEGIDWAGVADDTMRVLPDDPYAGAPRTVTVPCERALLLWTVHRSLTSLHAVFDAIARLTPIDASRFWGLVGESVLGAATYVPILAGGGEAAAQRRGQGILDAFVAAGVPVRSKTRITRPHCGRLGQTRKRLLN</sequence>
<dbReference type="PATRIC" id="fig|632772.20.peg.7344"/>
<dbReference type="AlphaFoldDB" id="C1B4U6"/>
<dbReference type="EMBL" id="AP011115">
    <property type="protein sequence ID" value="BAH55285.1"/>
    <property type="molecule type" value="Genomic_DNA"/>
</dbReference>
<evidence type="ECO:0008006" key="3">
    <source>
        <dbReference type="Google" id="ProtNLM"/>
    </source>
</evidence>
<dbReference type="HOGENOM" id="CLU_1119202_0_0_11"/>
<organism evidence="1 2">
    <name type="scientific">Rhodococcus opacus (strain B4)</name>
    <dbReference type="NCBI Taxonomy" id="632772"/>
    <lineage>
        <taxon>Bacteria</taxon>
        <taxon>Bacillati</taxon>
        <taxon>Actinomycetota</taxon>
        <taxon>Actinomycetes</taxon>
        <taxon>Mycobacteriales</taxon>
        <taxon>Nocardiaceae</taxon>
        <taxon>Rhodococcus</taxon>
    </lineage>
</organism>
<dbReference type="STRING" id="632772.ROP_70380"/>
<proteinExistence type="predicted"/>
<name>C1B4U6_RHOOB</name>
<reference evidence="1 2" key="1">
    <citation type="submission" date="2009-03" db="EMBL/GenBank/DDBJ databases">
        <title>Comparison of the complete genome sequences of Rhodococcus erythropolis PR4 and Rhodococcus opacus B4.</title>
        <authorList>
            <person name="Takarada H."/>
            <person name="Sekine M."/>
            <person name="Hosoyama A."/>
            <person name="Yamada R."/>
            <person name="Fujisawa T."/>
            <person name="Omata S."/>
            <person name="Shimizu A."/>
            <person name="Tsukatani N."/>
            <person name="Tanikawa S."/>
            <person name="Fujita N."/>
            <person name="Harayama S."/>
        </authorList>
    </citation>
    <scope>NUCLEOTIDE SEQUENCE [LARGE SCALE GENOMIC DNA]</scope>
    <source>
        <strain evidence="1 2">B4</strain>
    </source>
</reference>
<accession>C1B4U6</accession>
<protein>
    <recommendedName>
        <fullName evidence="3">Iron reductase</fullName>
    </recommendedName>
</protein>
<evidence type="ECO:0000313" key="1">
    <source>
        <dbReference type="EMBL" id="BAH55285.1"/>
    </source>
</evidence>
<dbReference type="KEGG" id="rop:ROP_70380"/>
<evidence type="ECO:0000313" key="2">
    <source>
        <dbReference type="Proteomes" id="UP000002212"/>
    </source>
</evidence>